<feature type="region of interest" description="Disordered" evidence="1">
    <location>
        <begin position="1"/>
        <end position="28"/>
    </location>
</feature>
<evidence type="ECO:0000313" key="3">
    <source>
        <dbReference type="Proteomes" id="UP000463857"/>
    </source>
</evidence>
<protein>
    <submittedName>
        <fullName evidence="2">Uncharacterized protein</fullName>
    </submittedName>
</protein>
<proteinExistence type="predicted"/>
<accession>A0A7L4YJB5</accession>
<dbReference type="OrthoDB" id="3405665at2"/>
<keyword evidence="3" id="KW-1185">Reference proteome</keyword>
<evidence type="ECO:0000256" key="1">
    <source>
        <dbReference type="SAM" id="MobiDB-lite"/>
    </source>
</evidence>
<organism evidence="2 3">
    <name type="scientific">Epidermidibacterium keratini</name>
    <dbReference type="NCBI Taxonomy" id="1891644"/>
    <lineage>
        <taxon>Bacteria</taxon>
        <taxon>Bacillati</taxon>
        <taxon>Actinomycetota</taxon>
        <taxon>Actinomycetes</taxon>
        <taxon>Sporichthyales</taxon>
        <taxon>Sporichthyaceae</taxon>
        <taxon>Epidermidibacterium</taxon>
    </lineage>
</organism>
<dbReference type="InParanoid" id="A0A7L4YJB5"/>
<dbReference type="EMBL" id="CP047156">
    <property type="protein sequence ID" value="QHB99390.1"/>
    <property type="molecule type" value="Genomic_DNA"/>
</dbReference>
<gene>
    <name evidence="2" type="ORF">EK0264_03235</name>
</gene>
<dbReference type="KEGG" id="eke:EK0264_03235"/>
<reference evidence="2 3" key="1">
    <citation type="journal article" date="2018" name="Int. J. Syst. Evol. Microbiol.">
        <title>Epidermidibacterium keratini gen. nov., sp. nov., a member of the family Sporichthyaceae, isolated from keratin epidermis.</title>
        <authorList>
            <person name="Lee D.G."/>
            <person name="Trujillo M.E."/>
            <person name="Kang S."/>
            <person name="Nam J.J."/>
            <person name="Kim Y.J."/>
        </authorList>
    </citation>
    <scope>NUCLEOTIDE SEQUENCE [LARGE SCALE GENOMIC DNA]</scope>
    <source>
        <strain evidence="2 3">EPI-7</strain>
    </source>
</reference>
<dbReference type="Proteomes" id="UP000463857">
    <property type="component" value="Chromosome"/>
</dbReference>
<sequence>MGEASGRPRPRKRRSAYPPGSEDAAARGLVFNVRTQLRRDQVMRARDINRPSQDDLAEAEAEVQIVRRHWRPRD</sequence>
<dbReference type="AlphaFoldDB" id="A0A7L4YJB5"/>
<name>A0A7L4YJB5_9ACTN</name>
<dbReference type="RefSeq" id="WP_159542827.1">
    <property type="nucleotide sequence ID" value="NZ_CP047156.1"/>
</dbReference>
<evidence type="ECO:0000313" key="2">
    <source>
        <dbReference type="EMBL" id="QHB99390.1"/>
    </source>
</evidence>